<evidence type="ECO:0000256" key="2">
    <source>
        <dbReference type="ARBA" id="ARBA00022448"/>
    </source>
</evidence>
<evidence type="ECO:0000256" key="6">
    <source>
        <dbReference type="ARBA" id="ARBA00022989"/>
    </source>
</evidence>
<evidence type="ECO:0000256" key="7">
    <source>
        <dbReference type="ARBA" id="ARBA00023128"/>
    </source>
</evidence>
<evidence type="ECO:0000256" key="4">
    <source>
        <dbReference type="ARBA" id="ARBA00022787"/>
    </source>
</evidence>
<dbReference type="EMBL" id="CAXIEN010000100">
    <property type="protein sequence ID" value="CAL1277194.1"/>
    <property type="molecule type" value="Genomic_DNA"/>
</dbReference>
<dbReference type="Pfam" id="PF10642">
    <property type="entry name" value="Tom5"/>
    <property type="match status" value="1"/>
</dbReference>
<dbReference type="InterPro" id="IPR019603">
    <property type="entry name" value="Tom5"/>
</dbReference>
<evidence type="ECO:0000256" key="1">
    <source>
        <dbReference type="ARBA" id="ARBA00004572"/>
    </source>
</evidence>
<dbReference type="GO" id="GO:0005741">
    <property type="term" value="C:mitochondrial outer membrane"/>
    <property type="evidence" value="ECO:0007669"/>
    <property type="project" value="UniProtKB-SubCell"/>
</dbReference>
<keyword evidence="2" id="KW-0813">Transport</keyword>
<keyword evidence="4" id="KW-1000">Mitochondrion outer membrane</keyword>
<protein>
    <submittedName>
        <fullName evidence="11">Uncharacterized protein</fullName>
    </submittedName>
</protein>
<evidence type="ECO:0000256" key="8">
    <source>
        <dbReference type="ARBA" id="ARBA00023136"/>
    </source>
</evidence>
<dbReference type="AlphaFoldDB" id="A0AAV1ZZG0"/>
<gene>
    <name evidence="11" type="ORF">LARSCL_LOCUS9078</name>
</gene>
<keyword evidence="8 10" id="KW-0472">Membrane</keyword>
<sequence>MIRAQPFQFERVDPAEEKKKARSSVLGTLIVFITIIGMIRAAPLAVEKLSN</sequence>
<keyword evidence="5" id="KW-0653">Protein transport</keyword>
<name>A0AAV1ZZG0_9ARAC</name>
<evidence type="ECO:0000256" key="9">
    <source>
        <dbReference type="ARBA" id="ARBA00025716"/>
    </source>
</evidence>
<feature type="transmembrane region" description="Helical" evidence="10">
    <location>
        <begin position="21"/>
        <end position="42"/>
    </location>
</feature>
<dbReference type="Proteomes" id="UP001497382">
    <property type="component" value="Unassembled WGS sequence"/>
</dbReference>
<keyword evidence="12" id="KW-1185">Reference proteome</keyword>
<evidence type="ECO:0000256" key="5">
    <source>
        <dbReference type="ARBA" id="ARBA00022927"/>
    </source>
</evidence>
<dbReference type="GO" id="GO:0006626">
    <property type="term" value="P:protein targeting to mitochondrion"/>
    <property type="evidence" value="ECO:0007669"/>
    <property type="project" value="UniProtKB-ARBA"/>
</dbReference>
<accession>A0AAV1ZZG0</accession>
<reference evidence="11 12" key="1">
    <citation type="submission" date="2024-04" db="EMBL/GenBank/DDBJ databases">
        <authorList>
            <person name="Rising A."/>
            <person name="Reimegard J."/>
            <person name="Sonavane S."/>
            <person name="Akerstrom W."/>
            <person name="Nylinder S."/>
            <person name="Hedman E."/>
            <person name="Kallberg Y."/>
        </authorList>
    </citation>
    <scope>NUCLEOTIDE SEQUENCE [LARGE SCALE GENOMIC DNA]</scope>
</reference>
<evidence type="ECO:0000256" key="10">
    <source>
        <dbReference type="SAM" id="Phobius"/>
    </source>
</evidence>
<evidence type="ECO:0000313" key="11">
    <source>
        <dbReference type="EMBL" id="CAL1277194.1"/>
    </source>
</evidence>
<keyword evidence="6 10" id="KW-1133">Transmembrane helix</keyword>
<evidence type="ECO:0000256" key="3">
    <source>
        <dbReference type="ARBA" id="ARBA00022692"/>
    </source>
</evidence>
<dbReference type="GO" id="GO:0015031">
    <property type="term" value="P:protein transport"/>
    <property type="evidence" value="ECO:0007669"/>
    <property type="project" value="UniProtKB-KW"/>
</dbReference>
<comment type="similarity">
    <text evidence="9">Belongs to the Tom5 family.</text>
</comment>
<keyword evidence="3 10" id="KW-0812">Transmembrane</keyword>
<proteinExistence type="inferred from homology"/>
<comment type="caution">
    <text evidence="11">The sequence shown here is derived from an EMBL/GenBank/DDBJ whole genome shotgun (WGS) entry which is preliminary data.</text>
</comment>
<keyword evidence="7" id="KW-0496">Mitochondrion</keyword>
<comment type="subcellular location">
    <subcellularLocation>
        <location evidence="1">Mitochondrion outer membrane</location>
        <topology evidence="1">Single-pass membrane protein</topology>
    </subcellularLocation>
</comment>
<organism evidence="11 12">
    <name type="scientific">Larinioides sclopetarius</name>
    <dbReference type="NCBI Taxonomy" id="280406"/>
    <lineage>
        <taxon>Eukaryota</taxon>
        <taxon>Metazoa</taxon>
        <taxon>Ecdysozoa</taxon>
        <taxon>Arthropoda</taxon>
        <taxon>Chelicerata</taxon>
        <taxon>Arachnida</taxon>
        <taxon>Araneae</taxon>
        <taxon>Araneomorphae</taxon>
        <taxon>Entelegynae</taxon>
        <taxon>Araneoidea</taxon>
        <taxon>Araneidae</taxon>
        <taxon>Larinioides</taxon>
    </lineage>
</organism>
<evidence type="ECO:0000313" key="12">
    <source>
        <dbReference type="Proteomes" id="UP001497382"/>
    </source>
</evidence>